<feature type="compositionally biased region" description="Basic and acidic residues" evidence="1">
    <location>
        <begin position="242"/>
        <end position="257"/>
    </location>
</feature>
<protein>
    <submittedName>
        <fullName evidence="2">Uncharacterized protein</fullName>
    </submittedName>
</protein>
<gene>
    <name evidence="2" type="ORF">SI8410_11015535</name>
</gene>
<feature type="compositionally biased region" description="Basic and acidic residues" evidence="1">
    <location>
        <begin position="348"/>
        <end position="360"/>
    </location>
</feature>
<dbReference type="GO" id="GO:0003743">
    <property type="term" value="F:translation initiation factor activity"/>
    <property type="evidence" value="ECO:0007669"/>
    <property type="project" value="InterPro"/>
</dbReference>
<proteinExistence type="predicted"/>
<feature type="compositionally biased region" description="Basic and acidic residues" evidence="1">
    <location>
        <begin position="420"/>
        <end position="452"/>
    </location>
</feature>
<dbReference type="PANTHER" id="PTHR32091:SF20">
    <property type="entry name" value="EUKARYOTIC TRANSLATION INITIATION FACTOR 4B1"/>
    <property type="match status" value="1"/>
</dbReference>
<dbReference type="GO" id="GO:0003729">
    <property type="term" value="F:mRNA binding"/>
    <property type="evidence" value="ECO:0007669"/>
    <property type="project" value="TreeGrafter"/>
</dbReference>
<feature type="compositionally biased region" description="Basic and acidic residues" evidence="1">
    <location>
        <begin position="93"/>
        <end position="105"/>
    </location>
</feature>
<keyword evidence="3" id="KW-1185">Reference proteome</keyword>
<dbReference type="PANTHER" id="PTHR32091">
    <property type="entry name" value="EUKARYOTIC TRANSLATION INITIATION FACTOR 4B"/>
    <property type="match status" value="1"/>
</dbReference>
<dbReference type="AlphaFoldDB" id="A0A7I8L4C3"/>
<name>A0A7I8L4C3_SPIIN</name>
<dbReference type="EMBL" id="LR746274">
    <property type="protein sequence ID" value="CAA7404857.1"/>
    <property type="molecule type" value="Genomic_DNA"/>
</dbReference>
<feature type="compositionally biased region" description="Low complexity" evidence="1">
    <location>
        <begin position="305"/>
        <end position="326"/>
    </location>
</feature>
<organism evidence="2 3">
    <name type="scientific">Spirodela intermedia</name>
    <name type="common">Intermediate duckweed</name>
    <dbReference type="NCBI Taxonomy" id="51605"/>
    <lineage>
        <taxon>Eukaryota</taxon>
        <taxon>Viridiplantae</taxon>
        <taxon>Streptophyta</taxon>
        <taxon>Embryophyta</taxon>
        <taxon>Tracheophyta</taxon>
        <taxon>Spermatophyta</taxon>
        <taxon>Magnoliopsida</taxon>
        <taxon>Liliopsida</taxon>
        <taxon>Araceae</taxon>
        <taxon>Lemnoideae</taxon>
        <taxon>Spirodela</taxon>
    </lineage>
</organism>
<reference evidence="2" key="1">
    <citation type="submission" date="2020-02" db="EMBL/GenBank/DDBJ databases">
        <authorList>
            <person name="Scholz U."/>
            <person name="Mascher M."/>
            <person name="Fiebig A."/>
        </authorList>
    </citation>
    <scope>NUCLEOTIDE SEQUENCE</scope>
</reference>
<accession>A0A7I8L4C3</accession>
<feature type="compositionally biased region" description="Basic and acidic residues" evidence="1">
    <location>
        <begin position="278"/>
        <end position="302"/>
    </location>
</feature>
<feature type="region of interest" description="Disordered" evidence="1">
    <location>
        <begin position="1"/>
        <end position="360"/>
    </location>
</feature>
<feature type="region of interest" description="Disordered" evidence="1">
    <location>
        <begin position="393"/>
        <end position="528"/>
    </location>
</feature>
<feature type="compositionally biased region" description="Basic and acidic residues" evidence="1">
    <location>
        <begin position="395"/>
        <end position="404"/>
    </location>
</feature>
<dbReference type="InterPro" id="IPR010433">
    <property type="entry name" value="EIF-4B_pln"/>
</dbReference>
<feature type="compositionally biased region" description="Low complexity" evidence="1">
    <location>
        <begin position="27"/>
        <end position="53"/>
    </location>
</feature>
<dbReference type="OrthoDB" id="2021148at2759"/>
<evidence type="ECO:0000313" key="2">
    <source>
        <dbReference type="EMBL" id="CAA7404857.1"/>
    </source>
</evidence>
<evidence type="ECO:0000256" key="1">
    <source>
        <dbReference type="SAM" id="MobiDB-lite"/>
    </source>
</evidence>
<evidence type="ECO:0000313" key="3">
    <source>
        <dbReference type="Proteomes" id="UP000663760"/>
    </source>
</evidence>
<sequence>MSTTKTWGPIGAWAAESEAAEAEERAAAAAAAGGTAATADTESFPSLKEAASAKPKKKKGVTMPLSEFYSASSSSTTSRGLTPDELSRLPTGPRERSQEELELGRGFRSFGLGSGMSGRRDDVAGGGRRSYGGFDDDPGRRGPPRSSDFEQMPSRADEVDNWGSMKKTLASPLPMESGRQDRYEALGGRGGASRADEMDNWAAGKKPLPSRQPGFGSGFRDYAPADSDRWGRGAVSQLPPNGDRERPRLVLEPRKADAAGALPEPAKTTKPSPFGAARPREEVLAEKGMDWRRLEAEIETKKTSRPTSSHSSRPSSAHSSRAQSPTRHLGVPETVVKPRQKVNPFGEAKPREVILQEQGKDWKKIDFELEHRGVDRPETEEEKMLKEQINLLNEHLTKDNKANDNGESDQFSPEDLDTVQQKKDNLERELEHLSRELDDKVRFGQKANDRRPGSGSGRLSIMSDRPSSQSGASEDARSTEFTERPRSRGGGGDTWSRPADDRRSYQLGTGGGFLGNRSMNRSQSRERW</sequence>
<dbReference type="Pfam" id="PF06273">
    <property type="entry name" value="eIF-4B"/>
    <property type="match status" value="1"/>
</dbReference>
<dbReference type="Proteomes" id="UP000663760">
    <property type="component" value="Chromosome 11"/>
</dbReference>
<feature type="compositionally biased region" description="Basic and acidic residues" evidence="1">
    <location>
        <begin position="474"/>
        <end position="486"/>
    </location>
</feature>